<dbReference type="AlphaFoldDB" id="A0A4Y9YEW1"/>
<evidence type="ECO:0000313" key="3">
    <source>
        <dbReference type="EMBL" id="TFY59991.1"/>
    </source>
</evidence>
<proteinExistence type="predicted"/>
<feature type="region of interest" description="Disordered" evidence="2">
    <location>
        <begin position="138"/>
        <end position="166"/>
    </location>
</feature>
<keyword evidence="1" id="KW-0175">Coiled coil</keyword>
<comment type="caution">
    <text evidence="3">The sequence shown here is derived from an EMBL/GenBank/DDBJ whole genome shotgun (WGS) entry which is preliminary data.</text>
</comment>
<protein>
    <submittedName>
        <fullName evidence="3">Uncharacterized protein</fullName>
    </submittedName>
</protein>
<dbReference type="EMBL" id="SEKV01000276">
    <property type="protein sequence ID" value="TFY59991.1"/>
    <property type="molecule type" value="Genomic_DNA"/>
</dbReference>
<evidence type="ECO:0000256" key="2">
    <source>
        <dbReference type="SAM" id="MobiDB-lite"/>
    </source>
</evidence>
<feature type="compositionally biased region" description="Basic and acidic residues" evidence="2">
    <location>
        <begin position="141"/>
        <end position="166"/>
    </location>
</feature>
<organism evidence="3 4">
    <name type="scientific">Rhodofomes roseus</name>
    <dbReference type="NCBI Taxonomy" id="34475"/>
    <lineage>
        <taxon>Eukaryota</taxon>
        <taxon>Fungi</taxon>
        <taxon>Dikarya</taxon>
        <taxon>Basidiomycota</taxon>
        <taxon>Agaricomycotina</taxon>
        <taxon>Agaricomycetes</taxon>
        <taxon>Polyporales</taxon>
        <taxon>Rhodofomes</taxon>
    </lineage>
</organism>
<evidence type="ECO:0000313" key="4">
    <source>
        <dbReference type="Proteomes" id="UP000298390"/>
    </source>
</evidence>
<gene>
    <name evidence="3" type="ORF">EVJ58_g5417</name>
</gene>
<dbReference type="Proteomes" id="UP000298390">
    <property type="component" value="Unassembled WGS sequence"/>
</dbReference>
<feature type="region of interest" description="Disordered" evidence="2">
    <location>
        <begin position="1"/>
        <end position="21"/>
    </location>
</feature>
<feature type="coiled-coil region" evidence="1">
    <location>
        <begin position="32"/>
        <end position="131"/>
    </location>
</feature>
<evidence type="ECO:0000256" key="1">
    <source>
        <dbReference type="SAM" id="Coils"/>
    </source>
</evidence>
<name>A0A4Y9YEW1_9APHY</name>
<sequence length="285" mass="32174">MSSASSGPCDNPDAGSDSDIMSEVVRVMSSELKRARVEQDRLCEEKERLQQELNDAHTQLCVMKKAQEQQSERLGGDSNAKRYEKALRKIDRLEKSLEEMTEKLTKVQDKYKNSKASLREARTELDRLRAATAVDVSKVPETGESHSLKRKARTEDGETPARLDSRHVTELPMPAEKQLQTLTVSYEKDLANIRQFLVISPGETLKEPSLQHCQMLRGKQNWEALITYIHSKKLRSVHMEYVGRNSTVSTFFVQCAGNGSVPGQPVANLTRNAGERHKRAKIEIP</sequence>
<accession>A0A4Y9YEW1</accession>
<reference evidence="3 4" key="1">
    <citation type="submission" date="2019-01" db="EMBL/GenBank/DDBJ databases">
        <title>Genome sequencing of the rare red list fungi Fomitopsis rosea.</title>
        <authorList>
            <person name="Buettner E."/>
            <person name="Kellner H."/>
        </authorList>
    </citation>
    <scope>NUCLEOTIDE SEQUENCE [LARGE SCALE GENOMIC DNA]</scope>
    <source>
        <strain evidence="3 4">DSM 105464</strain>
    </source>
</reference>